<dbReference type="AlphaFoldDB" id="A0A6J5YDD0"/>
<accession>A0A6J5YDD0</accession>
<evidence type="ECO:0000313" key="1">
    <source>
        <dbReference type="EMBL" id="CAB4323903.1"/>
    </source>
</evidence>
<proteinExistence type="predicted"/>
<organism evidence="1">
    <name type="scientific">freshwater metagenome</name>
    <dbReference type="NCBI Taxonomy" id="449393"/>
    <lineage>
        <taxon>unclassified sequences</taxon>
        <taxon>metagenomes</taxon>
        <taxon>ecological metagenomes</taxon>
    </lineage>
</organism>
<dbReference type="EMBL" id="CAEMXZ010000083">
    <property type="protein sequence ID" value="CAB4323903.1"/>
    <property type="molecule type" value="Genomic_DNA"/>
</dbReference>
<reference evidence="1" key="1">
    <citation type="submission" date="2020-05" db="EMBL/GenBank/DDBJ databases">
        <authorList>
            <person name="Chiriac C."/>
            <person name="Salcher M."/>
            <person name="Ghai R."/>
            <person name="Kavagutti S V."/>
        </authorList>
    </citation>
    <scope>NUCLEOTIDE SEQUENCE</scope>
</reference>
<protein>
    <submittedName>
        <fullName evidence="1">Unannotated protein</fullName>
    </submittedName>
</protein>
<name>A0A6J5YDD0_9ZZZZ</name>
<sequence>MTIHCDRTRSDQNIAAEIGELGAHQLEWIDAEEIAGCDAQELESAPLHKVSNGNSEVVGVRYCGGGSGVEISEHLETARRMGDDESADGMARSGKCDEAGGGRAVFVGWPKVGIGRPERVTHGVHRVGIGAVLDELPELGRVAATVHSVEAIGGRGRRRSVSPCP</sequence>
<gene>
    <name evidence="1" type="ORF">UFOPK1392_01665</name>
</gene>